<sequence length="2376" mass="263640">MSKKEIEDLLKKGAYGALMEEDNAGDSFCEEDIDMILQRRTKVIQIESEGKGSTFAKASFTMSENRSDIDINDPNFWQKWAKKADIDTEANNSKSELIVDEPRQRRQTNRYGNDEAAVEISDLDTSSGTEDENGVKVPKTRKSRNRGKDDDTDYGNDIPGEKYDRCECFKVEKLLLVYGWGRWSDLLKHAHFKRKLTEDDVLMIARAILAHSLKFYKGDDKIKNFIWDLISTGKEGVLKNHSGLSAPVPRGRKGKKRKENLSFLEDQERPLDFDPEVVLDNGYKKHLHRHSNKVLLRVRLLYYIKQELIGEEAEKVFQNLPHTEINIPDPAAEGELPAPWWDSEADKSLIIGVFKHGYEKFNCIRSDPALIFLSKCGPPDDAALLAEQEDEKDDDEKDEKDKDDETTKDGMDVDESSQASFTAPSAQDISGAVKAEGEGEGATSEVNTDGVSEKKTADESKADEDSGLGEQEKPKSDVESAEEKCEDAGGEKPMETGGGEDDKIEKEKSENEECVKEETKTENPENADKENCEDTEMSTLAEDSDKLPFPDGSLLNVRLRKCITNYQRNHKKRMIKSEQMQRKMERRERTCLNLKEREDKRKEIQNSFRIHYSRWTRREEADFYRTVSTFGVEFSRQAGRFRWDRFREQARLDRKPDESLTEYFHAFYYMCQRVCGKLKPGDAPPNMIFVEPITEERASRCLARIDLLNKVRQDILMHPKLEERIKLCQHSYDMPSWWICGQHDKELLIGAARHGVAKTDFNILRDKTLSFHIVLENSLRTLRGQPAPMHPYHGQHGLDPMTSTPNPKLDRANLIVGTPTALLHDIRLSDFKKEDPELSPVKSATEEGMSVKEKLKKAVKASLNEAATSNDINKVKEEDEAVKTDEQCVKKEEKEDLAEEETKEVAKSPCAEQEADAGGETIKESPKAAASLDKVKDLISSDNEEKGKDGEKKEIEDDAVSSEKEEEKDEKEVDTAENDKENDLEMPPTNKETEADSASTEEQRKDKDDKDGEEKGKTDEDKPEISKAEKDNDGAPLPSQEEKSSMPQEHEEKSDNSEKEKDTVASNEAGNETVACEDKSAEKEARADRELVEETEEGAREQEKENHVEHHTGETAEEQTEELEEEKVQENGKDDHKDEEPAIPNNDSQIENANDDLKNEEVLENKKADELEDQSSMKCKSEDEHATKPSRSTVEEDGTVESESKVDGDEVDAKNESEAQESQKDDGQMPDLKPEQSVEPIKSEAVEDQKLPQLSQERNAESTADASIKSEVSAKPEGASTVIEVGDDDDDDDDSKPDYVKLKEKIIKTEIERINEERLRREREARMAAENCMSPYSAAGPKGMFLDDPALMEMEGLEPGEIAPTRYFGPAVEWPKDRVIFHRLEHICYTIEHGEWPFARRPPPQAFFPPGGTPTHMADSRSQTPVGALIKSETANGADSDQSEGLPSSEMMAQAQQNDSLKMTFQKRGPGRRRKYEIDPEKVNRIQQLLNQSATGALSSDDSQSDSVGLASQQLLSERNAGASSAGTASIGASTLSSSASLPQAGSSPRSVLPKSPLVTSATPTSSPGMSHLHQAQARHMPSPLLNGSMDHAQIQRHMLEQGMFIPERKRRGRKRRSEKMAEMAMAEALAKREQARILAMLDPDTRIPMINLEDGSVLTGKDCPRKRNMEAWLQQHPGYMIDNSICLLDPYLASLAASGAGTSRSRRDDMDSASGRHGSDKSAGMDGSVGSHKSPSSSMTGHVPLPLPPSSGPGSSLSASPPISMRTREHHQMLELAEREEEPNPQFVLNTPEIKPETFVRRRGRKPQLDPRTLDIDRLTGNENVAVVERGSGKKITGSKAPPLKHLRQWLDQNPSFDVEHKWGDLVKAKGVLPRSMDNRILRPSGRGRKPREPLHHSQLRHLNNEAQQQQQQQQASHHYPQASLAALSAFPGAAAAAAAMMGNIGNFPKLPMGLPFAGLPGLPGMANPLLGLQGLGIPGMGLPPHLMKAMEEELREREKEMKEQEKMRDRESRGESSKEHVSERKRSSSGSQPEGNSEDSRQSSRQMDSSNSDYSSSSRQAAAAAAAAQAAALAAATAGMKGMSAEQAQQAFAPYLFNPMLYNPLLAAAASQGLQGIQGLGLPTTLAGMLPPGLVIPPHSATSPVNSSQASESESSAPHKSSSSALPSTSSSTSSSSSKHHHHHHRHHQEHHHHHDKRRKMHHPEQHESAHHRHSSPSSSTPPSHHSSSSKTSSASYAAEDLSVKPPKPQRPSSPPMSPSSQVQDLSVKRQEEGGKQSSAQDQATDLSVRPKDGSAANDKSHHQDGQRSSSSSSSSSKIPSSNLKVPHKNKIQGSLKLNKILDSLKDRVLKTDPVGKEKTSEPADETSSNEAGQ</sequence>
<dbReference type="PANTHER" id="PTHR46850:SF1">
    <property type="entry name" value="CHROMODOMAIN-HELICASE-DNA-BINDING PROTEIN 9"/>
    <property type="match status" value="1"/>
</dbReference>
<feature type="compositionally biased region" description="Basic and acidic residues" evidence="6">
    <location>
        <begin position="451"/>
        <end position="532"/>
    </location>
</feature>
<evidence type="ECO:0000256" key="1">
    <source>
        <dbReference type="ARBA" id="ARBA00004123"/>
    </source>
</evidence>
<dbReference type="Pfam" id="PF07533">
    <property type="entry name" value="BRK"/>
    <property type="match status" value="2"/>
</dbReference>
<evidence type="ECO:0000256" key="4">
    <source>
        <dbReference type="ARBA" id="ARBA00023163"/>
    </source>
</evidence>
<dbReference type="EMBL" id="BLXT01000438">
    <property type="protein sequence ID" value="GFN77132.1"/>
    <property type="molecule type" value="Genomic_DNA"/>
</dbReference>
<dbReference type="SMART" id="SM00592">
    <property type="entry name" value="BRK"/>
    <property type="match status" value="2"/>
</dbReference>
<feature type="compositionally biased region" description="Basic and acidic residues" evidence="6">
    <location>
        <begin position="2291"/>
        <end position="2308"/>
    </location>
</feature>
<feature type="compositionally biased region" description="Low complexity" evidence="6">
    <location>
        <begin position="1753"/>
        <end position="1764"/>
    </location>
</feature>
<feature type="compositionally biased region" description="Low complexity" evidence="6">
    <location>
        <begin position="2149"/>
        <end position="2179"/>
    </location>
</feature>
<feature type="domain" description="BRK" evidence="7">
    <location>
        <begin position="1821"/>
        <end position="1865"/>
    </location>
</feature>
<feature type="region of interest" description="Disordered" evidence="6">
    <location>
        <begin position="1699"/>
        <end position="1764"/>
    </location>
</feature>
<feature type="region of interest" description="Disordered" evidence="6">
    <location>
        <begin position="1994"/>
        <end position="2059"/>
    </location>
</feature>
<keyword evidence="2" id="KW-0156">Chromatin regulator</keyword>
<gene>
    <name evidence="8" type="ORF">PoB_000363800</name>
</gene>
<feature type="compositionally biased region" description="Basic and acidic residues" evidence="6">
    <location>
        <begin position="1994"/>
        <end position="2028"/>
    </location>
</feature>
<feature type="region of interest" description="Disordered" evidence="6">
    <location>
        <begin position="386"/>
        <end position="547"/>
    </location>
</feature>
<feature type="compositionally biased region" description="Basic residues" evidence="6">
    <location>
        <begin position="2180"/>
        <end position="2204"/>
    </location>
</feature>
<dbReference type="GO" id="GO:0006325">
    <property type="term" value="P:chromatin organization"/>
    <property type="evidence" value="ECO:0007669"/>
    <property type="project" value="UniProtKB-KW"/>
</dbReference>
<dbReference type="SUPFAM" id="SSF160481">
    <property type="entry name" value="BRK domain-like"/>
    <property type="match status" value="2"/>
</dbReference>
<feature type="compositionally biased region" description="Acidic residues" evidence="6">
    <location>
        <begin position="387"/>
        <end position="398"/>
    </location>
</feature>
<feature type="compositionally biased region" description="Basic and acidic residues" evidence="6">
    <location>
        <begin position="1202"/>
        <end position="1250"/>
    </location>
</feature>
<feature type="compositionally biased region" description="Basic and acidic residues" evidence="6">
    <location>
        <begin position="933"/>
        <end position="983"/>
    </location>
</feature>
<feature type="region of interest" description="Disordered" evidence="6">
    <location>
        <begin position="2139"/>
        <end position="2376"/>
    </location>
</feature>
<feature type="compositionally biased region" description="Low complexity" evidence="6">
    <location>
        <begin position="2311"/>
        <end position="2324"/>
    </location>
</feature>
<feature type="compositionally biased region" description="Polar residues" evidence="6">
    <location>
        <begin position="416"/>
        <end position="428"/>
    </location>
</feature>
<evidence type="ECO:0000256" key="3">
    <source>
        <dbReference type="ARBA" id="ARBA00023015"/>
    </source>
</evidence>
<feature type="compositionally biased region" description="Acidic residues" evidence="6">
    <location>
        <begin position="1115"/>
        <end position="1125"/>
    </location>
</feature>
<comment type="subcellular location">
    <subcellularLocation>
        <location evidence="1">Nucleus</location>
    </subcellularLocation>
</comment>
<reference evidence="8 9" key="1">
    <citation type="journal article" date="2021" name="Elife">
        <title>Chloroplast acquisition without the gene transfer in kleptoplastic sea slugs, Plakobranchus ocellatus.</title>
        <authorList>
            <person name="Maeda T."/>
            <person name="Takahashi S."/>
            <person name="Yoshida T."/>
            <person name="Shimamura S."/>
            <person name="Takaki Y."/>
            <person name="Nagai Y."/>
            <person name="Toyoda A."/>
            <person name="Suzuki Y."/>
            <person name="Arimoto A."/>
            <person name="Ishii H."/>
            <person name="Satoh N."/>
            <person name="Nishiyama T."/>
            <person name="Hasebe M."/>
            <person name="Maruyama T."/>
            <person name="Minagawa J."/>
            <person name="Obokata J."/>
            <person name="Shigenobu S."/>
        </authorList>
    </citation>
    <scope>NUCLEOTIDE SEQUENCE [LARGE SCALE GENOMIC DNA]</scope>
</reference>
<feature type="compositionally biased region" description="Acidic residues" evidence="6">
    <location>
        <begin position="1285"/>
        <end position="1295"/>
    </location>
</feature>
<keyword evidence="5" id="KW-0539">Nucleus</keyword>
<feature type="compositionally biased region" description="Basic and acidic residues" evidence="6">
    <location>
        <begin position="1126"/>
        <end position="1140"/>
    </location>
</feature>
<feature type="domain" description="BRK" evidence="7">
    <location>
        <begin position="1643"/>
        <end position="1686"/>
    </location>
</feature>
<feature type="compositionally biased region" description="Basic and acidic residues" evidence="6">
    <location>
        <begin position="877"/>
        <end position="894"/>
    </location>
</feature>
<evidence type="ECO:0000256" key="2">
    <source>
        <dbReference type="ARBA" id="ARBA00022853"/>
    </source>
</evidence>
<feature type="compositionally biased region" description="Low complexity" evidence="6">
    <location>
        <begin position="1538"/>
        <end position="1549"/>
    </location>
</feature>
<feature type="compositionally biased region" description="Polar residues" evidence="6">
    <location>
        <begin position="1252"/>
        <end position="1265"/>
    </location>
</feature>
<evidence type="ECO:0000256" key="6">
    <source>
        <dbReference type="SAM" id="MobiDB-lite"/>
    </source>
</evidence>
<accession>A0AAV3Y3I5</accession>
<keyword evidence="3" id="KW-0805">Transcription regulation</keyword>
<dbReference type="InterPro" id="IPR056342">
    <property type="entry name" value="HTH_CHD6-9"/>
</dbReference>
<feature type="compositionally biased region" description="Polar residues" evidence="6">
    <location>
        <begin position="1558"/>
        <end position="1569"/>
    </location>
</feature>
<dbReference type="InterPro" id="IPR037259">
    <property type="entry name" value="BRK_sf"/>
</dbReference>
<feature type="compositionally biased region" description="Basic and acidic residues" evidence="6">
    <location>
        <begin position="1001"/>
        <end position="1033"/>
    </location>
</feature>
<feature type="compositionally biased region" description="Basic and acidic residues" evidence="6">
    <location>
        <begin position="1076"/>
        <end position="1114"/>
    </location>
</feature>
<feature type="region of interest" description="Disordered" evidence="6">
    <location>
        <begin position="93"/>
        <end position="156"/>
    </location>
</feature>
<feature type="compositionally biased region" description="Basic and acidic residues" evidence="6">
    <location>
        <begin position="1040"/>
        <end position="1063"/>
    </location>
</feature>
<dbReference type="InterPro" id="IPR051493">
    <property type="entry name" value="CHD"/>
</dbReference>
<dbReference type="Pfam" id="PF23078">
    <property type="entry name" value="HTH_CHD6-9"/>
    <property type="match status" value="1"/>
</dbReference>
<keyword evidence="4" id="KW-0804">Transcription</keyword>
<dbReference type="PANTHER" id="PTHR46850">
    <property type="entry name" value="CHROMODOMAIN-HELICASE-DNA-BINDING PROTEIN 9"/>
    <property type="match status" value="1"/>
</dbReference>
<feature type="compositionally biased region" description="Basic and acidic residues" evidence="6">
    <location>
        <begin position="1155"/>
        <end position="1169"/>
    </location>
</feature>
<name>A0AAV3Y3I5_9GAST</name>
<dbReference type="InterPro" id="IPR006576">
    <property type="entry name" value="BRK_domain"/>
</dbReference>
<dbReference type="Gene3D" id="3.40.5.120">
    <property type="match status" value="2"/>
</dbReference>
<evidence type="ECO:0000256" key="5">
    <source>
        <dbReference type="ARBA" id="ARBA00023242"/>
    </source>
</evidence>
<feature type="compositionally biased region" description="Low complexity" evidence="6">
    <location>
        <begin position="2045"/>
        <end position="2059"/>
    </location>
</feature>
<evidence type="ECO:0000259" key="7">
    <source>
        <dbReference type="SMART" id="SM00592"/>
    </source>
</evidence>
<feature type="region of interest" description="Disordered" evidence="6">
    <location>
        <begin position="1538"/>
        <end position="1577"/>
    </location>
</feature>
<feature type="compositionally biased region" description="Low complexity" evidence="6">
    <location>
        <begin position="1729"/>
        <end position="1739"/>
    </location>
</feature>
<dbReference type="Proteomes" id="UP000735302">
    <property type="component" value="Unassembled WGS sequence"/>
</dbReference>
<feature type="compositionally biased region" description="Polar residues" evidence="6">
    <location>
        <begin position="2278"/>
        <end position="2288"/>
    </location>
</feature>
<comment type="caution">
    <text evidence="8">The sequence shown here is derived from an EMBL/GenBank/DDBJ whole genome shotgun (WGS) entry which is preliminary data.</text>
</comment>
<proteinExistence type="predicted"/>
<evidence type="ECO:0000313" key="8">
    <source>
        <dbReference type="EMBL" id="GFN77132.1"/>
    </source>
</evidence>
<feature type="region of interest" description="Disordered" evidence="6">
    <location>
        <begin position="877"/>
        <end position="1297"/>
    </location>
</feature>
<feature type="compositionally biased region" description="Low complexity" evidence="6">
    <location>
        <begin position="2218"/>
        <end position="2238"/>
    </location>
</feature>
<feature type="compositionally biased region" description="Basic and acidic residues" evidence="6">
    <location>
        <begin position="399"/>
        <end position="411"/>
    </location>
</feature>
<feature type="compositionally biased region" description="Polar residues" evidence="6">
    <location>
        <begin position="1434"/>
        <end position="1446"/>
    </location>
</feature>
<protein>
    <submittedName>
        <fullName evidence="8">Chromodomain helicase DNA binding protein 6</fullName>
    </submittedName>
</protein>
<feature type="compositionally biased region" description="Basic and acidic residues" evidence="6">
    <location>
        <begin position="2345"/>
        <end position="2364"/>
    </location>
</feature>
<feature type="compositionally biased region" description="Polar residues" evidence="6">
    <location>
        <begin position="1454"/>
        <end position="1463"/>
    </location>
</feature>
<organism evidence="8 9">
    <name type="scientific">Plakobranchus ocellatus</name>
    <dbReference type="NCBI Taxonomy" id="259542"/>
    <lineage>
        <taxon>Eukaryota</taxon>
        <taxon>Metazoa</taxon>
        <taxon>Spiralia</taxon>
        <taxon>Lophotrochozoa</taxon>
        <taxon>Mollusca</taxon>
        <taxon>Gastropoda</taxon>
        <taxon>Heterobranchia</taxon>
        <taxon>Euthyneura</taxon>
        <taxon>Panpulmonata</taxon>
        <taxon>Sacoglossa</taxon>
        <taxon>Placobranchoidea</taxon>
        <taxon>Plakobranchidae</taxon>
        <taxon>Plakobranchus</taxon>
    </lineage>
</organism>
<evidence type="ECO:0000313" key="9">
    <source>
        <dbReference type="Proteomes" id="UP000735302"/>
    </source>
</evidence>
<keyword evidence="9" id="KW-1185">Reference proteome</keyword>
<feature type="compositionally biased region" description="Pro residues" evidence="6">
    <location>
        <begin position="2248"/>
        <end position="2260"/>
    </location>
</feature>
<dbReference type="GO" id="GO:0005634">
    <property type="term" value="C:nucleus"/>
    <property type="evidence" value="ECO:0007669"/>
    <property type="project" value="UniProtKB-SubCell"/>
</dbReference>
<dbReference type="Gene3D" id="1.10.10.60">
    <property type="entry name" value="Homeodomain-like"/>
    <property type="match status" value="1"/>
</dbReference>
<feature type="region of interest" description="Disordered" evidence="6">
    <location>
        <begin position="1434"/>
        <end position="1482"/>
    </location>
</feature>